<accession>A0A7X9XAW2</accession>
<name>A0A7X9XAW2_9BACT</name>
<organism evidence="1 2">
    <name type="scientific">Flammeovirga aprica JL-4</name>
    <dbReference type="NCBI Taxonomy" id="694437"/>
    <lineage>
        <taxon>Bacteria</taxon>
        <taxon>Pseudomonadati</taxon>
        <taxon>Bacteroidota</taxon>
        <taxon>Cytophagia</taxon>
        <taxon>Cytophagales</taxon>
        <taxon>Flammeovirgaceae</taxon>
        <taxon>Flammeovirga</taxon>
    </lineage>
</organism>
<gene>
    <name evidence="1" type="ORF">HHU12_18745</name>
</gene>
<comment type="caution">
    <text evidence="1">The sequence shown here is derived from an EMBL/GenBank/DDBJ whole genome shotgun (WGS) entry which is preliminary data.</text>
</comment>
<dbReference type="EMBL" id="JABANE010000053">
    <property type="protein sequence ID" value="NME70019.1"/>
    <property type="molecule type" value="Genomic_DNA"/>
</dbReference>
<dbReference type="Proteomes" id="UP000576082">
    <property type="component" value="Unassembled WGS sequence"/>
</dbReference>
<sequence length="278" mass="32468">MILMQHLTVKKWNYLLIKSSVLFVAFLLSITAQAQQLLYEIEVGEVASVDIDRKGYVYVADEQGNVSQWIEGEKKRWYSPSSPAEVQIDAWAMLNTVLFSEDWQGIRILGQQLTEQSEYIFDPSLVEYASVATNASDGGIWLYDQGSFRLKKYFPDVKTISIDVPLEQLINSASWEPVWMREHQNNLYVLDRYRGIFTFDLLGNILSEPYAVKKAKKIGLTSEEVYWLEKDELHFKALYSLETRYIKLPLKKVEYALYDHTAQRVFCFKQKMMYAYQL</sequence>
<keyword evidence="2" id="KW-1185">Reference proteome</keyword>
<evidence type="ECO:0000313" key="1">
    <source>
        <dbReference type="EMBL" id="NME70019.1"/>
    </source>
</evidence>
<proteinExistence type="predicted"/>
<protein>
    <submittedName>
        <fullName evidence="1">Uncharacterized protein</fullName>
    </submittedName>
</protein>
<dbReference type="AlphaFoldDB" id="A0A7X9XAW2"/>
<reference evidence="1 2" key="1">
    <citation type="submission" date="2020-04" db="EMBL/GenBank/DDBJ databases">
        <title>Flammeovirga sp. SR4, a novel species isolated from seawater.</title>
        <authorList>
            <person name="Wang X."/>
        </authorList>
    </citation>
    <scope>NUCLEOTIDE SEQUENCE [LARGE SCALE GENOMIC DNA]</scope>
    <source>
        <strain evidence="1 2">ATCC 23126</strain>
    </source>
</reference>
<evidence type="ECO:0000313" key="2">
    <source>
        <dbReference type="Proteomes" id="UP000576082"/>
    </source>
</evidence>